<evidence type="ECO:0000313" key="3">
    <source>
        <dbReference type="EMBL" id="QCF27665.1"/>
    </source>
</evidence>
<proteinExistence type="predicted"/>
<keyword evidence="1" id="KW-0812">Transmembrane</keyword>
<dbReference type="RefSeq" id="WP_136550377.1">
    <property type="nucleotide sequence ID" value="NZ_CP031093.1"/>
</dbReference>
<dbReference type="OrthoDB" id="3422146at2"/>
<feature type="transmembrane region" description="Helical" evidence="1">
    <location>
        <begin position="104"/>
        <end position="123"/>
    </location>
</feature>
<evidence type="ECO:0000313" key="4">
    <source>
        <dbReference type="Proteomes" id="UP000298049"/>
    </source>
</evidence>
<keyword evidence="3" id="KW-0813">Transport</keyword>
<dbReference type="EMBL" id="CP031093">
    <property type="protein sequence ID" value="QCF27665.1"/>
    <property type="molecule type" value="Genomic_DNA"/>
</dbReference>
<dbReference type="Proteomes" id="UP000298049">
    <property type="component" value="Chromosome"/>
</dbReference>
<dbReference type="KEGG" id="hmi:soil367_18005"/>
<evidence type="ECO:0000256" key="1">
    <source>
        <dbReference type="SAM" id="Phobius"/>
    </source>
</evidence>
<dbReference type="GO" id="GO:0034220">
    <property type="term" value="P:monoatomic ion transmembrane transport"/>
    <property type="evidence" value="ECO:0007669"/>
    <property type="project" value="UniProtKB-KW"/>
</dbReference>
<dbReference type="InterPro" id="IPR013099">
    <property type="entry name" value="K_chnl_dom"/>
</dbReference>
<evidence type="ECO:0000259" key="2">
    <source>
        <dbReference type="Pfam" id="PF07885"/>
    </source>
</evidence>
<dbReference type="SUPFAM" id="SSF81324">
    <property type="entry name" value="Voltage-gated potassium channels"/>
    <property type="match status" value="1"/>
</dbReference>
<feature type="transmembrane region" description="Helical" evidence="1">
    <location>
        <begin position="58"/>
        <end position="84"/>
    </location>
</feature>
<sequence>MFNAQLVFGAFLIAIIMVDAIRSTLTTQGGGVLTRHLAKAQHGLMLWLASTTGRRSPLAISGAAAIASITLTWLLGLWLGWYLVFDALPGAVVNSQSKLPVDSIGKVYFVGFTLSTLGIGDLVPSGAAARILTPVAAFNGLLLATLAITYAVPLVSGAVQKRHFAYSVSSLGPDPVGLVRASWNGRNFNALESILSDLSSELLQLTEQRLAYPILDNFQTRERGGSLILQIAVLDEALSLLSYGVGASQRPDPVVVNNVRSAIQHYLSRTVGDEDGRTETPPLPDIQRLSGTGLEVVAEDTYAAELVSLARHRRGLKQALEREGWDWPGGARTS</sequence>
<gene>
    <name evidence="3" type="ORF">soil367_18005</name>
</gene>
<dbReference type="Pfam" id="PF07885">
    <property type="entry name" value="Ion_trans_2"/>
    <property type="match status" value="1"/>
</dbReference>
<protein>
    <submittedName>
        <fullName evidence="3">Two pore domain potassium channel family protein</fullName>
    </submittedName>
</protein>
<reference evidence="3 4" key="1">
    <citation type="submission" date="2018-07" db="EMBL/GenBank/DDBJ databases">
        <title>Marsedoiliclastica nanhaica gen. nov. sp. nov., a novel marine hydrocarbonoclastic bacterium isolated from an in-situ enriched hydrocarbon-degrading consortium in deep-sea sediment.</title>
        <authorList>
            <person name="Dong C."/>
            <person name="Ma T."/>
            <person name="Liu R."/>
            <person name="Shao Z."/>
        </authorList>
    </citation>
    <scope>NUCLEOTIDE SEQUENCE [LARGE SCALE GENOMIC DNA]</scope>
    <source>
        <strain evidence="4">soil36-7</strain>
    </source>
</reference>
<dbReference type="Gene3D" id="1.10.287.70">
    <property type="match status" value="1"/>
</dbReference>
<feature type="transmembrane region" description="Helical" evidence="1">
    <location>
        <begin position="6"/>
        <end position="25"/>
    </location>
</feature>
<feature type="transmembrane region" description="Helical" evidence="1">
    <location>
        <begin position="135"/>
        <end position="155"/>
    </location>
</feature>
<feature type="domain" description="Potassium channel" evidence="2">
    <location>
        <begin position="88"/>
        <end position="151"/>
    </location>
</feature>
<dbReference type="AlphaFoldDB" id="A0A4P7XL64"/>
<name>A0A4P7XL64_9ALTE</name>
<keyword evidence="3" id="KW-0406">Ion transport</keyword>
<organism evidence="3 4">
    <name type="scientific">Hydrocarboniclastica marina</name>
    <dbReference type="NCBI Taxonomy" id="2259620"/>
    <lineage>
        <taxon>Bacteria</taxon>
        <taxon>Pseudomonadati</taxon>
        <taxon>Pseudomonadota</taxon>
        <taxon>Gammaproteobacteria</taxon>
        <taxon>Alteromonadales</taxon>
        <taxon>Alteromonadaceae</taxon>
        <taxon>Hydrocarboniclastica</taxon>
    </lineage>
</organism>
<keyword evidence="4" id="KW-1185">Reference proteome</keyword>
<accession>A0A4P7XL64</accession>
<keyword evidence="1" id="KW-1133">Transmembrane helix</keyword>
<keyword evidence="3" id="KW-0407">Ion channel</keyword>
<keyword evidence="1" id="KW-0472">Membrane</keyword>